<dbReference type="PROSITE" id="PS51677">
    <property type="entry name" value="NODB"/>
    <property type="match status" value="1"/>
</dbReference>
<feature type="transmembrane region" description="Helical" evidence="1">
    <location>
        <begin position="6"/>
        <end position="22"/>
    </location>
</feature>
<dbReference type="AlphaFoldDB" id="A0A4R3MPC4"/>
<accession>A0A4R3MPC4</accession>
<keyword evidence="1" id="KW-0472">Membrane</keyword>
<reference evidence="3 4" key="1">
    <citation type="submission" date="2019-03" db="EMBL/GenBank/DDBJ databases">
        <title>Genomic Encyclopedia of Type Strains, Phase IV (KMG-IV): sequencing the most valuable type-strain genomes for metagenomic binning, comparative biology and taxonomic classification.</title>
        <authorList>
            <person name="Goeker M."/>
        </authorList>
    </citation>
    <scope>NUCLEOTIDE SEQUENCE [LARGE SCALE GENOMIC DNA]</scope>
    <source>
        <strain evidence="3 4">DSM 24629</strain>
    </source>
</reference>
<dbReference type="InterPro" id="IPR011330">
    <property type="entry name" value="Glyco_hydro/deAcase_b/a-brl"/>
</dbReference>
<feature type="domain" description="NodB homology" evidence="2">
    <location>
        <begin position="38"/>
        <end position="221"/>
    </location>
</feature>
<protein>
    <submittedName>
        <fullName evidence="3">Peptidoglycan/xylan/chitin deacetylase (PgdA/CDA1 family)</fullName>
    </submittedName>
</protein>
<organism evidence="3 4">
    <name type="scientific">Natranaerovirga pectinivora</name>
    <dbReference type="NCBI Taxonomy" id="682400"/>
    <lineage>
        <taxon>Bacteria</taxon>
        <taxon>Bacillati</taxon>
        <taxon>Bacillota</taxon>
        <taxon>Clostridia</taxon>
        <taxon>Lachnospirales</taxon>
        <taxon>Natranaerovirgaceae</taxon>
        <taxon>Natranaerovirga</taxon>
    </lineage>
</organism>
<dbReference type="EMBL" id="SMAL01000005">
    <property type="protein sequence ID" value="TCT14684.1"/>
    <property type="molecule type" value="Genomic_DNA"/>
</dbReference>
<evidence type="ECO:0000313" key="3">
    <source>
        <dbReference type="EMBL" id="TCT14684.1"/>
    </source>
</evidence>
<proteinExistence type="predicted"/>
<keyword evidence="4" id="KW-1185">Reference proteome</keyword>
<dbReference type="CDD" id="cd10959">
    <property type="entry name" value="CE4_NodB_like_3"/>
    <property type="match status" value="1"/>
</dbReference>
<sequence>MYGILFLGIIIMGYTVAPNFYVRNISKSIKHKLDAPEKLIALTFDDGPDERYTNEVLDILKEHNVKATFFVVARKVEKNKDIIHRMKAEEHEIGLHTLNHKSAWLMGPVKTLKEIKEAKIILENEGIELKYYRPPWGTFNLFTLISASKNKLKTILWSVNAYDWRKNNSPDKISKTLLDRIEKQSIIVLHDSGGAKLAPYNTIGALKRVIPILLEKGYKFVSVDK</sequence>
<dbReference type="InterPro" id="IPR002509">
    <property type="entry name" value="NODB_dom"/>
</dbReference>
<name>A0A4R3MPC4_9FIRM</name>
<evidence type="ECO:0000259" key="2">
    <source>
        <dbReference type="PROSITE" id="PS51677"/>
    </source>
</evidence>
<comment type="caution">
    <text evidence="3">The sequence shown here is derived from an EMBL/GenBank/DDBJ whole genome shotgun (WGS) entry which is preliminary data.</text>
</comment>
<evidence type="ECO:0000256" key="1">
    <source>
        <dbReference type="SAM" id="Phobius"/>
    </source>
</evidence>
<evidence type="ECO:0000313" key="4">
    <source>
        <dbReference type="Proteomes" id="UP000294902"/>
    </source>
</evidence>
<dbReference type="Gene3D" id="3.20.20.370">
    <property type="entry name" value="Glycoside hydrolase/deacetylase"/>
    <property type="match status" value="1"/>
</dbReference>
<keyword evidence="1" id="KW-1133">Transmembrane helix</keyword>
<dbReference type="GO" id="GO:0016810">
    <property type="term" value="F:hydrolase activity, acting on carbon-nitrogen (but not peptide) bonds"/>
    <property type="evidence" value="ECO:0007669"/>
    <property type="project" value="InterPro"/>
</dbReference>
<dbReference type="PANTHER" id="PTHR10587">
    <property type="entry name" value="GLYCOSYL TRANSFERASE-RELATED"/>
    <property type="match status" value="1"/>
</dbReference>
<dbReference type="Proteomes" id="UP000294902">
    <property type="component" value="Unassembled WGS sequence"/>
</dbReference>
<dbReference type="InterPro" id="IPR050248">
    <property type="entry name" value="Polysacc_deacetylase_ArnD"/>
</dbReference>
<gene>
    <name evidence="3" type="ORF">EDC18_105166</name>
</gene>
<dbReference type="Pfam" id="PF01522">
    <property type="entry name" value="Polysacc_deac_1"/>
    <property type="match status" value="1"/>
</dbReference>
<keyword evidence="1" id="KW-0812">Transmembrane</keyword>
<dbReference type="GO" id="GO:0005975">
    <property type="term" value="P:carbohydrate metabolic process"/>
    <property type="evidence" value="ECO:0007669"/>
    <property type="project" value="InterPro"/>
</dbReference>
<dbReference type="SUPFAM" id="SSF88713">
    <property type="entry name" value="Glycoside hydrolase/deacetylase"/>
    <property type="match status" value="1"/>
</dbReference>